<dbReference type="Proteomes" id="UP000030669">
    <property type="component" value="Unassembled WGS sequence"/>
</dbReference>
<gene>
    <name evidence="2" type="ORF">GLOTRDRAFT_140250</name>
</gene>
<accession>S7PYK4</accession>
<dbReference type="STRING" id="670483.S7PYK4"/>
<evidence type="ECO:0000313" key="3">
    <source>
        <dbReference type="Proteomes" id="UP000030669"/>
    </source>
</evidence>
<feature type="compositionally biased region" description="Polar residues" evidence="1">
    <location>
        <begin position="271"/>
        <end position="286"/>
    </location>
</feature>
<dbReference type="GeneID" id="19304479"/>
<name>S7PYK4_GLOTA</name>
<dbReference type="HOGENOM" id="CLU_641862_0_0_1"/>
<feature type="non-terminal residue" evidence="2">
    <location>
        <position position="428"/>
    </location>
</feature>
<dbReference type="RefSeq" id="XP_007868839.1">
    <property type="nucleotide sequence ID" value="XM_007870648.1"/>
</dbReference>
<evidence type="ECO:0000256" key="1">
    <source>
        <dbReference type="SAM" id="MobiDB-lite"/>
    </source>
</evidence>
<dbReference type="OrthoDB" id="4748970at2759"/>
<keyword evidence="3" id="KW-1185">Reference proteome</keyword>
<sequence length="428" mass="44334">MDVLAHQDQYLSDMHAPYDAFDFDAAAPNSPSAAHFPHTPSYNGSYQNSPFSDAHSDLSYDPHDLSIDISAGHFMSANANGNGGALFEGADAADVGITVEGPGFDYDPRDYDGPGGGTGGGLLLFGTDFGSSLESGGNEVSVAVTPPMDQGSPHSFDHSSPASSYGEGNRSRASSVSSQGHHHQQFDSFQQSMMYDQRPSPPPNKPQSPPQLLIPEGSPNMPAGMGMPTINAPDGEGGGMGGPQLHIVPATPVSGGGVGTAVNGFQETLENLSKGAPSNSSWQSPPQDDAPDGAANLSVPFGTASSGGGAFVFPRPQPSPRTAPQTLPVNTDPQPPQSTPNTNTNSNNNISVNTNNLGASSSGSYLLPQSPSRIRSKSDTSLRPPLWSNAGMGQYSIQQQQYQQDASAVDIDIDGAGIRMADVSPQHS</sequence>
<proteinExistence type="predicted"/>
<reference evidence="2 3" key="1">
    <citation type="journal article" date="2012" name="Science">
        <title>The Paleozoic origin of enzymatic lignin decomposition reconstructed from 31 fungal genomes.</title>
        <authorList>
            <person name="Floudas D."/>
            <person name="Binder M."/>
            <person name="Riley R."/>
            <person name="Barry K."/>
            <person name="Blanchette R.A."/>
            <person name="Henrissat B."/>
            <person name="Martinez A.T."/>
            <person name="Otillar R."/>
            <person name="Spatafora J.W."/>
            <person name="Yadav J.S."/>
            <person name="Aerts A."/>
            <person name="Benoit I."/>
            <person name="Boyd A."/>
            <person name="Carlson A."/>
            <person name="Copeland A."/>
            <person name="Coutinho P.M."/>
            <person name="de Vries R.P."/>
            <person name="Ferreira P."/>
            <person name="Findley K."/>
            <person name="Foster B."/>
            <person name="Gaskell J."/>
            <person name="Glotzer D."/>
            <person name="Gorecki P."/>
            <person name="Heitman J."/>
            <person name="Hesse C."/>
            <person name="Hori C."/>
            <person name="Igarashi K."/>
            <person name="Jurgens J.A."/>
            <person name="Kallen N."/>
            <person name="Kersten P."/>
            <person name="Kohler A."/>
            <person name="Kuees U."/>
            <person name="Kumar T.K.A."/>
            <person name="Kuo A."/>
            <person name="LaButti K."/>
            <person name="Larrondo L.F."/>
            <person name="Lindquist E."/>
            <person name="Ling A."/>
            <person name="Lombard V."/>
            <person name="Lucas S."/>
            <person name="Lundell T."/>
            <person name="Martin R."/>
            <person name="McLaughlin D.J."/>
            <person name="Morgenstern I."/>
            <person name="Morin E."/>
            <person name="Murat C."/>
            <person name="Nagy L.G."/>
            <person name="Nolan M."/>
            <person name="Ohm R.A."/>
            <person name="Patyshakuliyeva A."/>
            <person name="Rokas A."/>
            <person name="Ruiz-Duenas F.J."/>
            <person name="Sabat G."/>
            <person name="Salamov A."/>
            <person name="Samejima M."/>
            <person name="Schmutz J."/>
            <person name="Slot J.C."/>
            <person name="St John F."/>
            <person name="Stenlid J."/>
            <person name="Sun H."/>
            <person name="Sun S."/>
            <person name="Syed K."/>
            <person name="Tsang A."/>
            <person name="Wiebenga A."/>
            <person name="Young D."/>
            <person name="Pisabarro A."/>
            <person name="Eastwood D.C."/>
            <person name="Martin F."/>
            <person name="Cullen D."/>
            <person name="Grigoriev I.V."/>
            <person name="Hibbett D.S."/>
        </authorList>
    </citation>
    <scope>NUCLEOTIDE SEQUENCE [LARGE SCALE GENOMIC DNA]</scope>
    <source>
        <strain evidence="2 3">ATCC 11539</strain>
    </source>
</reference>
<evidence type="ECO:0000313" key="2">
    <source>
        <dbReference type="EMBL" id="EPQ52533.1"/>
    </source>
</evidence>
<feature type="region of interest" description="Disordered" evidence="1">
    <location>
        <begin position="134"/>
        <end position="244"/>
    </location>
</feature>
<protein>
    <submittedName>
        <fullName evidence="2">Uncharacterized protein</fullName>
    </submittedName>
</protein>
<dbReference type="KEGG" id="gtr:GLOTRDRAFT_140250"/>
<dbReference type="eggNOG" id="ENOG502SVTU">
    <property type="taxonomic scope" value="Eukaryota"/>
</dbReference>
<feature type="compositionally biased region" description="Polar residues" evidence="1">
    <location>
        <begin position="357"/>
        <end position="373"/>
    </location>
</feature>
<dbReference type="AlphaFoldDB" id="S7PYK4"/>
<feature type="compositionally biased region" description="Low complexity" evidence="1">
    <location>
        <begin position="339"/>
        <end position="356"/>
    </location>
</feature>
<organism evidence="2 3">
    <name type="scientific">Gloeophyllum trabeum (strain ATCC 11539 / FP-39264 / Madison 617)</name>
    <name type="common">Brown rot fungus</name>
    <dbReference type="NCBI Taxonomy" id="670483"/>
    <lineage>
        <taxon>Eukaryota</taxon>
        <taxon>Fungi</taxon>
        <taxon>Dikarya</taxon>
        <taxon>Basidiomycota</taxon>
        <taxon>Agaricomycotina</taxon>
        <taxon>Agaricomycetes</taxon>
        <taxon>Gloeophyllales</taxon>
        <taxon>Gloeophyllaceae</taxon>
        <taxon>Gloeophyllum</taxon>
    </lineage>
</organism>
<feature type="compositionally biased region" description="Pro residues" evidence="1">
    <location>
        <begin position="199"/>
        <end position="209"/>
    </location>
</feature>
<dbReference type="EMBL" id="KB469307">
    <property type="protein sequence ID" value="EPQ52533.1"/>
    <property type="molecule type" value="Genomic_DNA"/>
</dbReference>
<feature type="region of interest" description="Disordered" evidence="1">
    <location>
        <begin position="271"/>
        <end position="387"/>
    </location>
</feature>